<organism evidence="9 10">
    <name type="scientific">Niastella koreensis</name>
    <dbReference type="NCBI Taxonomy" id="354356"/>
    <lineage>
        <taxon>Bacteria</taxon>
        <taxon>Pseudomonadati</taxon>
        <taxon>Bacteroidota</taxon>
        <taxon>Chitinophagia</taxon>
        <taxon>Chitinophagales</taxon>
        <taxon>Chitinophagaceae</taxon>
        <taxon>Niastella</taxon>
    </lineage>
</organism>
<dbReference type="SUPFAM" id="SSF56935">
    <property type="entry name" value="Porins"/>
    <property type="match status" value="1"/>
</dbReference>
<dbReference type="InterPro" id="IPR012910">
    <property type="entry name" value="Plug_dom"/>
</dbReference>
<evidence type="ECO:0000313" key="10">
    <source>
        <dbReference type="Proteomes" id="UP000192277"/>
    </source>
</evidence>
<dbReference type="SMART" id="SM00965">
    <property type="entry name" value="STN"/>
    <property type="match status" value="1"/>
</dbReference>
<evidence type="ECO:0000256" key="6">
    <source>
        <dbReference type="ARBA" id="ARBA00023237"/>
    </source>
</evidence>
<dbReference type="SUPFAM" id="SSF49464">
    <property type="entry name" value="Carboxypeptidase regulatory domain-like"/>
    <property type="match status" value="1"/>
</dbReference>
<keyword evidence="4 7" id="KW-0812">Transmembrane</keyword>
<reference evidence="9 10" key="1">
    <citation type="submission" date="2016-04" db="EMBL/GenBank/DDBJ databases">
        <authorList>
            <person name="Chen L."/>
            <person name="Zhuang W."/>
            <person name="Wang G."/>
        </authorList>
    </citation>
    <scope>NUCLEOTIDE SEQUENCE [LARGE SCALE GENOMIC DNA]</scope>
    <source>
        <strain evidence="10">GR20</strain>
    </source>
</reference>
<keyword evidence="10" id="KW-1185">Reference proteome</keyword>
<dbReference type="InterPro" id="IPR036942">
    <property type="entry name" value="Beta-barrel_TonB_sf"/>
</dbReference>
<accession>A0ABX3P137</accession>
<evidence type="ECO:0000259" key="8">
    <source>
        <dbReference type="SMART" id="SM00965"/>
    </source>
</evidence>
<keyword evidence="6 7" id="KW-0998">Cell outer membrane</keyword>
<evidence type="ECO:0000256" key="1">
    <source>
        <dbReference type="ARBA" id="ARBA00004571"/>
    </source>
</evidence>
<dbReference type="InterPro" id="IPR008969">
    <property type="entry name" value="CarboxyPept-like_regulatory"/>
</dbReference>
<dbReference type="InterPro" id="IPR039426">
    <property type="entry name" value="TonB-dep_rcpt-like"/>
</dbReference>
<dbReference type="InterPro" id="IPR037066">
    <property type="entry name" value="Plug_dom_sf"/>
</dbReference>
<evidence type="ECO:0000256" key="3">
    <source>
        <dbReference type="ARBA" id="ARBA00022452"/>
    </source>
</evidence>
<evidence type="ECO:0000256" key="2">
    <source>
        <dbReference type="ARBA" id="ARBA00022448"/>
    </source>
</evidence>
<evidence type="ECO:0000256" key="4">
    <source>
        <dbReference type="ARBA" id="ARBA00022692"/>
    </source>
</evidence>
<dbReference type="NCBIfam" id="TIGR04057">
    <property type="entry name" value="SusC_RagA_signa"/>
    <property type="match status" value="1"/>
</dbReference>
<dbReference type="Gene3D" id="2.40.170.20">
    <property type="entry name" value="TonB-dependent receptor, beta-barrel domain"/>
    <property type="match status" value="1"/>
</dbReference>
<comment type="similarity">
    <text evidence="7">Belongs to the TonB-dependent receptor family.</text>
</comment>
<evidence type="ECO:0000256" key="7">
    <source>
        <dbReference type="PROSITE-ProRule" id="PRU01360"/>
    </source>
</evidence>
<keyword evidence="3 7" id="KW-1134">Transmembrane beta strand</keyword>
<dbReference type="NCBIfam" id="TIGR04056">
    <property type="entry name" value="OMP_RagA_SusC"/>
    <property type="match status" value="1"/>
</dbReference>
<sequence length="1201" mass="133644">MQFRNYLPDFIACTVTGKPINHLKSIVSKQTLRIMKLTAILLTIVFLNVNATGVSQTVTYSGDNILLEKVFTAIKQQTGYLFLYPADVVKDATKVTIHVKNAPLEEALEQALKGQPLRYMIQNKTIVISKNREAGDNKKPNEKGIAPPVDVKGRVLNHKGEPLAGANVKVKGTAIGGVTNADGFFDLRGVGENAVLEVSYLGFETQTINVDGKTDLSIKLSLEVSEMASVSVSVYTGYQQIPKERATGSFVQIDNKLLNRGTSLDVLGRLEGVASGVAFYRNSKTDQATVAVRGRSTIFGNDKPLIVLDNFPFDGDLNNINPNTIESITILRDAAAASIYGVRSANGVIVITSRKGTANHAPQVHFNTNVTVGAKPDMSYLPLMSSADYIDLEKDFFARGWYAGQEAAASKSPLTPVVELLIKKRDGQIAAADADQQIEAMKQNNARDQYEKYFLRNEVIVQNALSLSGGGERSKYFLTLGYDKDKSSYVGNRFERFSVNANNSFTPFKNVDINTSLMYTNTKFVNNNPGISAFTDVLAKKAYPYEQMADENGNALAVPYGFRDPYKALKESQGALDWQYRPLDELNLANNVAQQSYNRLNVEIRKTFTSAFNIEVKYQYEKQLKKQNNLMSQATYFTRNLINTYFNPAAGVVRNPVPLGDILDQTNYDLEGHTGRAQANFNQTWQKKHKVSAIAGFEVKQLETQSYQNRLYGYSNETLVSQPIDFVTKYPTNPQSTLAAVPSIRTVTGLTQRFMSYYANGSYTFDDRYVFSASGRFDNTNYFGVKTNQRIVPLWSTGVKWNISREKFFKSGLFDQLAVRATYGYNGNVNTDLTAYTTVRYGTDLTNKSTTGTVVNPPNPELRWEKVSMANLAVLFTLKKNVLSGTIEYFSKKGDDLIGDVAMDPTTGITSFRGNVSDLKGHGVDVQLNGRVAAGRQFSWDPSFLFSYATDKVTNYSKILPGYSILTGSSGDASVLTPLNGHPAYSIYSFAWGGLDPTNGDPMGILDGQKTKDYSALLTKTTTADLVYNGPVNPQVVGAFRNDFYWNNFSVSVNITYKLNYYFRRASMDYGQFLNYWMGNKDYVNRWQKAGDEERTNIPSIPDAVPGSMSNRDYRFYANSAVLVEKGDHIRLQDIVLSYDLVKEKLHRLPFQTAHIYCNMHNLAILWRANNYGIDPDAVPYTLATVLPQPRSITLGAKFDF</sequence>
<evidence type="ECO:0000313" key="9">
    <source>
        <dbReference type="EMBL" id="OQP52259.1"/>
    </source>
</evidence>
<gene>
    <name evidence="9" type="ORF">A4D02_23995</name>
</gene>
<feature type="domain" description="Secretin/TonB short N-terminal" evidence="8">
    <location>
        <begin position="80"/>
        <end position="131"/>
    </location>
</feature>
<dbReference type="Proteomes" id="UP000192277">
    <property type="component" value="Unassembled WGS sequence"/>
</dbReference>
<proteinExistence type="inferred from homology"/>
<dbReference type="Gene3D" id="2.60.40.1120">
    <property type="entry name" value="Carboxypeptidase-like, regulatory domain"/>
    <property type="match status" value="1"/>
</dbReference>
<evidence type="ECO:0000256" key="5">
    <source>
        <dbReference type="ARBA" id="ARBA00023136"/>
    </source>
</evidence>
<name>A0ABX3P137_9BACT</name>
<comment type="subcellular location">
    <subcellularLocation>
        <location evidence="1 7">Cell outer membrane</location>
        <topology evidence="1 7">Multi-pass membrane protein</topology>
    </subcellularLocation>
</comment>
<dbReference type="InterPro" id="IPR011662">
    <property type="entry name" value="Secretin/TonB_short_N"/>
</dbReference>
<dbReference type="InterPro" id="IPR023996">
    <property type="entry name" value="TonB-dep_OMP_SusC/RagA"/>
</dbReference>
<dbReference type="RefSeq" id="WP_014220305.1">
    <property type="nucleotide sequence ID" value="NZ_LWBO01000004.1"/>
</dbReference>
<dbReference type="Gene3D" id="2.170.130.10">
    <property type="entry name" value="TonB-dependent receptor, plug domain"/>
    <property type="match status" value="1"/>
</dbReference>
<dbReference type="Pfam" id="PF07715">
    <property type="entry name" value="Plug"/>
    <property type="match status" value="1"/>
</dbReference>
<dbReference type="PROSITE" id="PS52016">
    <property type="entry name" value="TONB_DEPENDENT_REC_3"/>
    <property type="match status" value="1"/>
</dbReference>
<keyword evidence="2 7" id="KW-0813">Transport</keyword>
<dbReference type="EMBL" id="LWBO01000004">
    <property type="protein sequence ID" value="OQP52259.1"/>
    <property type="molecule type" value="Genomic_DNA"/>
</dbReference>
<dbReference type="InterPro" id="IPR023997">
    <property type="entry name" value="TonB-dep_OMP_SusC/RagA_CS"/>
</dbReference>
<protein>
    <recommendedName>
        <fullName evidence="8">Secretin/TonB short N-terminal domain-containing protein</fullName>
    </recommendedName>
</protein>
<keyword evidence="5 7" id="KW-0472">Membrane</keyword>
<comment type="caution">
    <text evidence="9">The sequence shown here is derived from an EMBL/GenBank/DDBJ whole genome shotgun (WGS) entry which is preliminary data.</text>
</comment>
<dbReference type="Gene3D" id="3.55.50.30">
    <property type="match status" value="1"/>
</dbReference>
<dbReference type="Pfam" id="PF07660">
    <property type="entry name" value="STN"/>
    <property type="match status" value="1"/>
</dbReference>
<dbReference type="Pfam" id="PF13715">
    <property type="entry name" value="CarbopepD_reg_2"/>
    <property type="match status" value="1"/>
</dbReference>